<evidence type="ECO:0000256" key="1">
    <source>
        <dbReference type="ARBA" id="ARBA00004123"/>
    </source>
</evidence>
<dbReference type="GO" id="GO:0140664">
    <property type="term" value="F:ATP-dependent DNA damage sensor activity"/>
    <property type="evidence" value="ECO:0007669"/>
    <property type="project" value="InterPro"/>
</dbReference>
<proteinExistence type="predicted"/>
<evidence type="ECO:0000313" key="9">
    <source>
        <dbReference type="Proteomes" id="UP000504606"/>
    </source>
</evidence>
<keyword evidence="9" id="KW-1185">Reference proteome</keyword>
<dbReference type="PANTHER" id="PTHR46239:SF1">
    <property type="entry name" value="DNA REPAIR PROTEIN RAD51 HOMOLOG 3"/>
    <property type="match status" value="1"/>
</dbReference>
<dbReference type="GO" id="GO:0007131">
    <property type="term" value="P:reciprocal meiotic recombination"/>
    <property type="evidence" value="ECO:0007669"/>
    <property type="project" value="TreeGrafter"/>
</dbReference>
<dbReference type="GO" id="GO:0000707">
    <property type="term" value="P:meiotic DNA recombinase assembly"/>
    <property type="evidence" value="ECO:0007669"/>
    <property type="project" value="TreeGrafter"/>
</dbReference>
<dbReference type="PIRSF" id="PIRSF005856">
    <property type="entry name" value="Rad51"/>
    <property type="match status" value="1"/>
</dbReference>
<feature type="domain" description="RecA family profile 1" evidence="8">
    <location>
        <begin position="75"/>
        <end position="262"/>
    </location>
</feature>
<dbReference type="Proteomes" id="UP000504606">
    <property type="component" value="Unplaced"/>
</dbReference>
<dbReference type="InterPro" id="IPR020588">
    <property type="entry name" value="RecA_ATP-bd"/>
</dbReference>
<dbReference type="GO" id="GO:0005657">
    <property type="term" value="C:replication fork"/>
    <property type="evidence" value="ECO:0007669"/>
    <property type="project" value="TreeGrafter"/>
</dbReference>
<reference evidence="10" key="1">
    <citation type="submission" date="2025-08" db="UniProtKB">
        <authorList>
            <consortium name="RefSeq"/>
        </authorList>
    </citation>
    <scope>IDENTIFICATION</scope>
    <source>
        <tissue evidence="10">Whole organism</tissue>
    </source>
</reference>
<keyword evidence="5" id="KW-0234">DNA repair</keyword>
<name>A0A6J1T5D9_FRAOC</name>
<dbReference type="GO" id="GO:0008821">
    <property type="term" value="F:crossover junction DNA endonuclease activity"/>
    <property type="evidence" value="ECO:0007669"/>
    <property type="project" value="TreeGrafter"/>
</dbReference>
<evidence type="ECO:0000313" key="10">
    <source>
        <dbReference type="RefSeq" id="XP_026288152.1"/>
    </source>
</evidence>
<protein>
    <recommendedName>
        <fullName evidence="7">DNA repair protein RAD51 homolog 3</fullName>
    </recommendedName>
</protein>
<dbReference type="OrthoDB" id="5957327at2759"/>
<comment type="subcellular location">
    <subcellularLocation>
        <location evidence="1">Nucleus</location>
    </subcellularLocation>
</comment>
<keyword evidence="2" id="KW-0547">Nucleotide-binding</keyword>
<dbReference type="RefSeq" id="XP_026288152.1">
    <property type="nucleotide sequence ID" value="XM_026432367.2"/>
</dbReference>
<evidence type="ECO:0000256" key="5">
    <source>
        <dbReference type="ARBA" id="ARBA00023204"/>
    </source>
</evidence>
<evidence type="ECO:0000256" key="4">
    <source>
        <dbReference type="ARBA" id="ARBA00022840"/>
    </source>
</evidence>
<evidence type="ECO:0000256" key="7">
    <source>
        <dbReference type="ARBA" id="ARBA00040674"/>
    </source>
</evidence>
<evidence type="ECO:0000259" key="8">
    <source>
        <dbReference type="PROSITE" id="PS50162"/>
    </source>
</evidence>
<organism evidence="9 10">
    <name type="scientific">Frankliniella occidentalis</name>
    <name type="common">Western flower thrips</name>
    <name type="synonym">Euthrips occidentalis</name>
    <dbReference type="NCBI Taxonomy" id="133901"/>
    <lineage>
        <taxon>Eukaryota</taxon>
        <taxon>Metazoa</taxon>
        <taxon>Ecdysozoa</taxon>
        <taxon>Arthropoda</taxon>
        <taxon>Hexapoda</taxon>
        <taxon>Insecta</taxon>
        <taxon>Pterygota</taxon>
        <taxon>Neoptera</taxon>
        <taxon>Paraneoptera</taxon>
        <taxon>Thysanoptera</taxon>
        <taxon>Terebrantia</taxon>
        <taxon>Thripoidea</taxon>
        <taxon>Thripidae</taxon>
        <taxon>Frankliniella</taxon>
    </lineage>
</organism>
<dbReference type="PANTHER" id="PTHR46239">
    <property type="entry name" value="DNA REPAIR PROTEIN RAD51 HOMOLOG 3 RAD51C"/>
    <property type="match status" value="1"/>
</dbReference>
<gene>
    <name evidence="10" type="primary">LOC113213342</name>
</gene>
<evidence type="ECO:0000256" key="2">
    <source>
        <dbReference type="ARBA" id="ARBA00022741"/>
    </source>
</evidence>
<evidence type="ECO:0000256" key="3">
    <source>
        <dbReference type="ARBA" id="ARBA00022763"/>
    </source>
</evidence>
<evidence type="ECO:0000256" key="6">
    <source>
        <dbReference type="ARBA" id="ARBA00023242"/>
    </source>
</evidence>
<keyword evidence="4" id="KW-0067">ATP-binding</keyword>
<sequence>MFRPISTLPLPASAQLLLRESGFLFCEDVISHRGVAPEARSILQRWNLHSGECWNTLTSPPQTLNSLDLWQEECTSRSIVTWSKDVDSILDGGIPFQVITELCGAPGSGKTQMSLQLCVDVQIPESLGGAEGQAVFIDTACNFSSQRIRAIADACCKHCHLLSRKNQIRDFVNFNADSILNNIHLISIHGIVQLLAAVKVLPQLIEQHPQIKLVVIDSLAFPFTCGETCNTLDRTSYIYRILSDLQKLAVHNRLAIVITNQLTTRIIKSTPNMSELSPALGESLGHRVTQRLLLGRIAGNLKAAIVLKGNNQCMSSAKFQITEAGIRDL</sequence>
<dbReference type="KEGG" id="foc:113213342"/>
<dbReference type="Gene3D" id="3.40.50.300">
    <property type="entry name" value="P-loop containing nucleotide triphosphate hydrolases"/>
    <property type="match status" value="1"/>
</dbReference>
<dbReference type="Pfam" id="PF08423">
    <property type="entry name" value="Rad51"/>
    <property type="match status" value="1"/>
</dbReference>
<keyword evidence="6" id="KW-0539">Nucleus</keyword>
<dbReference type="GO" id="GO:0033063">
    <property type="term" value="C:Rad51B-Rad51C-Rad51D-XRCC2 complex"/>
    <property type="evidence" value="ECO:0007669"/>
    <property type="project" value="TreeGrafter"/>
</dbReference>
<dbReference type="GeneID" id="113213342"/>
<dbReference type="CDD" id="cd19492">
    <property type="entry name" value="Rad51C"/>
    <property type="match status" value="1"/>
</dbReference>
<dbReference type="AlphaFoldDB" id="A0A6J1T5D9"/>
<dbReference type="PROSITE" id="PS50162">
    <property type="entry name" value="RECA_2"/>
    <property type="match status" value="1"/>
</dbReference>
<dbReference type="GO" id="GO:0033065">
    <property type="term" value="C:Rad51C-XRCC3 complex"/>
    <property type="evidence" value="ECO:0007669"/>
    <property type="project" value="TreeGrafter"/>
</dbReference>
<accession>A0A6J1T5D9</accession>
<dbReference type="InterPro" id="IPR013632">
    <property type="entry name" value="Rad51_C"/>
</dbReference>
<keyword evidence="3" id="KW-0227">DNA damage</keyword>
<dbReference type="GO" id="GO:0005524">
    <property type="term" value="F:ATP binding"/>
    <property type="evidence" value="ECO:0007669"/>
    <property type="project" value="UniProtKB-KW"/>
</dbReference>
<dbReference type="SUPFAM" id="SSF52540">
    <property type="entry name" value="P-loop containing nucleoside triphosphate hydrolases"/>
    <property type="match status" value="1"/>
</dbReference>
<dbReference type="InterPro" id="IPR016467">
    <property type="entry name" value="DNA_recomb/repair_RecA-like"/>
</dbReference>
<dbReference type="GO" id="GO:0000400">
    <property type="term" value="F:four-way junction DNA binding"/>
    <property type="evidence" value="ECO:0007669"/>
    <property type="project" value="TreeGrafter"/>
</dbReference>
<dbReference type="InterPro" id="IPR052093">
    <property type="entry name" value="HR_Repair_Mediator"/>
</dbReference>
<dbReference type="InterPro" id="IPR027417">
    <property type="entry name" value="P-loop_NTPase"/>
</dbReference>